<organism evidence="1 2">
    <name type="scientific">Flavobacterium micromati</name>
    <dbReference type="NCBI Taxonomy" id="229205"/>
    <lineage>
        <taxon>Bacteria</taxon>
        <taxon>Pseudomonadati</taxon>
        <taxon>Bacteroidota</taxon>
        <taxon>Flavobacteriia</taxon>
        <taxon>Flavobacteriales</taxon>
        <taxon>Flavobacteriaceae</taxon>
        <taxon>Flavobacterium</taxon>
    </lineage>
</organism>
<evidence type="ECO:0000313" key="1">
    <source>
        <dbReference type="EMBL" id="SHG95214.1"/>
    </source>
</evidence>
<protein>
    <submittedName>
        <fullName evidence="1">Uncharacterized protein</fullName>
    </submittedName>
</protein>
<reference evidence="2" key="1">
    <citation type="submission" date="2016-11" db="EMBL/GenBank/DDBJ databases">
        <authorList>
            <person name="Varghese N."/>
            <person name="Submissions S."/>
        </authorList>
    </citation>
    <scope>NUCLEOTIDE SEQUENCE [LARGE SCALE GENOMIC DNA]</scope>
    <source>
        <strain evidence="2">DSM 17659</strain>
    </source>
</reference>
<sequence>MKKITLFLVFVGMMMLQSCEVTEVTEITEVVENNTISEVFEETISFTSNNNYKVTFPLQPKIFSGDNILVYELVNTNNGIDTWALLPQLYYFAGGSAQYNFNFSLDRFTIFVDASFPLEQLQPSFRLNKTFRIVIIAGDDGINSGGPNSRSINNKADFSDYHAVIKRFKINDTNVKTNR</sequence>
<evidence type="ECO:0000313" key="2">
    <source>
        <dbReference type="Proteomes" id="UP000184020"/>
    </source>
</evidence>
<dbReference type="AlphaFoldDB" id="A0A1M5P061"/>
<accession>A0A1M5P061</accession>
<proteinExistence type="predicted"/>
<dbReference type="STRING" id="229205.SAMN05444372_11215"/>
<dbReference type="RefSeq" id="WP_073021100.1">
    <property type="nucleotide sequence ID" value="NZ_FQWF01000012.1"/>
</dbReference>
<dbReference type="Proteomes" id="UP000184020">
    <property type="component" value="Unassembled WGS sequence"/>
</dbReference>
<dbReference type="EMBL" id="FQWF01000012">
    <property type="protein sequence ID" value="SHG95214.1"/>
    <property type="molecule type" value="Genomic_DNA"/>
</dbReference>
<keyword evidence="2" id="KW-1185">Reference proteome</keyword>
<gene>
    <name evidence="1" type="ORF">SAMN05444372_11215</name>
</gene>
<dbReference type="PROSITE" id="PS51257">
    <property type="entry name" value="PROKAR_LIPOPROTEIN"/>
    <property type="match status" value="1"/>
</dbReference>
<name>A0A1M5P061_9FLAO</name>
<dbReference type="OrthoDB" id="1524444at2"/>